<feature type="transmembrane region" description="Helical" evidence="1">
    <location>
        <begin position="17"/>
        <end position="36"/>
    </location>
</feature>
<evidence type="ECO:0000256" key="1">
    <source>
        <dbReference type="SAM" id="Phobius"/>
    </source>
</evidence>
<keyword evidence="1" id="KW-0812">Transmembrane</keyword>
<dbReference type="AlphaFoldDB" id="A0A8R1DH54"/>
<dbReference type="EnsemblMetazoa" id="CJA01698.1">
    <property type="protein sequence ID" value="CJA01698.1"/>
    <property type="gene ID" value="WBGene00120902"/>
</dbReference>
<keyword evidence="3" id="KW-1185">Reference proteome</keyword>
<reference evidence="3" key="1">
    <citation type="submission" date="2010-08" db="EMBL/GenBank/DDBJ databases">
        <authorList>
            <consortium name="Caenorhabditis japonica Sequencing Consortium"/>
            <person name="Wilson R.K."/>
        </authorList>
    </citation>
    <scope>NUCLEOTIDE SEQUENCE [LARGE SCALE GENOMIC DNA]</scope>
    <source>
        <strain evidence="3">DF5081</strain>
    </source>
</reference>
<evidence type="ECO:0000313" key="3">
    <source>
        <dbReference type="Proteomes" id="UP000005237"/>
    </source>
</evidence>
<reference evidence="2" key="2">
    <citation type="submission" date="2022-06" db="UniProtKB">
        <authorList>
            <consortium name="EnsemblMetazoa"/>
        </authorList>
    </citation>
    <scope>IDENTIFICATION</scope>
    <source>
        <strain evidence="2">DF5081</strain>
    </source>
</reference>
<protein>
    <submittedName>
        <fullName evidence="2">Uncharacterized protein</fullName>
    </submittedName>
</protein>
<name>A0A8R1DH54_CAEJA</name>
<dbReference type="Proteomes" id="UP000005237">
    <property type="component" value="Unassembled WGS sequence"/>
</dbReference>
<organism evidence="2 3">
    <name type="scientific">Caenorhabditis japonica</name>
    <dbReference type="NCBI Taxonomy" id="281687"/>
    <lineage>
        <taxon>Eukaryota</taxon>
        <taxon>Metazoa</taxon>
        <taxon>Ecdysozoa</taxon>
        <taxon>Nematoda</taxon>
        <taxon>Chromadorea</taxon>
        <taxon>Rhabditida</taxon>
        <taxon>Rhabditina</taxon>
        <taxon>Rhabditomorpha</taxon>
        <taxon>Rhabditoidea</taxon>
        <taxon>Rhabditidae</taxon>
        <taxon>Peloderinae</taxon>
        <taxon>Caenorhabditis</taxon>
    </lineage>
</organism>
<keyword evidence="1" id="KW-0472">Membrane</keyword>
<evidence type="ECO:0000313" key="2">
    <source>
        <dbReference type="EnsemblMetazoa" id="CJA01698.1"/>
    </source>
</evidence>
<accession>A0A8R1DH54</accession>
<keyword evidence="1" id="KW-1133">Transmembrane helix</keyword>
<sequence>MLSYHCFPYLDKPTSPILIKMLYAVAAIGACTYLYATDSIVAKVVVDTVKAVVCPTSDEKVAEQLKEKNTDTEDKDWVLY</sequence>
<proteinExistence type="predicted"/>